<sequence length="766" mass="87684">MNYGAKNNRNLNSNYLTLIYLRYSWGAEENSELLNEANRFITQANAVGLNREVEHAISQGREAYRLTKYLDSLLKTDGIEAADAWLDKQEFSLDRRILTSLDIYLDKWEKRQEQLKTRQEKKIYHSKLTPVVFDGFHPNSLRHLKADLKWTIFIDERGQNFDKLPDADVSMPSHQLGRIVALAVPGRTQLKPIKGGFHATEASSEEVDEYLEYLLAQDVGVFGFTVNDPVALAGNWFSHVVLLARWVLLQLPLLDTEISQVNFVIERNDARLAYQSIDSLANLLEGELRAIDTKRFENIQITATLMDKNHPLNAYVDVLAFTWGSPSAVSKDRLKKSGLLGHCFLRPDQQSLERLYLSIAKNKKLLAADWYKLCTAVVENSNSLLSHYLKQLGLQAQHDLFTWQYYLDEVRSRMRYKDFKLSEVANALDWLESYTPLGEELPAIYRLPLETSRLGQENHTGHVNSGRLQTCIGLIQRLEEEDAQQACGALLRVLVSASNVFQFDTLKFLLDEWLAKPISVSGLANYARLYSSRGQLHAFCHCPQEAIKDFDQALVLFDRLSDKQRAKLEKQQTNSYRLVCLMDAELISAKDLFNELAANKDTVAYSRRIAASDYVLRYSQYLWLRALISFPDVSVEERKAYLMHPHQWQSGEDHPWGLILAYRAWLLLIEGQSDQASELLIKAIDLCENEKNGPVLWWMAEVLRTLAHALGLTQIEETTNEKLTLLKKVLPDAPHAELLAFAEAGLIKSHKVVLHHLRQCLPFNFH</sequence>
<organism evidence="1 2">
    <name type="scientific">Oligella urethralis</name>
    <dbReference type="NCBI Taxonomy" id="90245"/>
    <lineage>
        <taxon>Bacteria</taxon>
        <taxon>Pseudomonadati</taxon>
        <taxon>Pseudomonadota</taxon>
        <taxon>Betaproteobacteria</taxon>
        <taxon>Burkholderiales</taxon>
        <taxon>Alcaligenaceae</taxon>
        <taxon>Oligella</taxon>
    </lineage>
</organism>
<dbReference type="EMBL" id="UATH01000001">
    <property type="protein sequence ID" value="SPY08607.1"/>
    <property type="molecule type" value="Genomic_DNA"/>
</dbReference>
<reference evidence="1 2" key="1">
    <citation type="submission" date="2018-06" db="EMBL/GenBank/DDBJ databases">
        <authorList>
            <consortium name="Pathogen Informatics"/>
            <person name="Doyle S."/>
        </authorList>
    </citation>
    <scope>NUCLEOTIDE SEQUENCE [LARGE SCALE GENOMIC DNA]</scope>
    <source>
        <strain evidence="1 2">NCTC11009</strain>
    </source>
</reference>
<dbReference type="InterPro" id="IPR019734">
    <property type="entry name" value="TPR_rpt"/>
</dbReference>
<proteinExistence type="predicted"/>
<dbReference type="InterPro" id="IPR011990">
    <property type="entry name" value="TPR-like_helical_dom_sf"/>
</dbReference>
<evidence type="ECO:0000313" key="1">
    <source>
        <dbReference type="EMBL" id="SPY08607.1"/>
    </source>
</evidence>
<dbReference type="SUPFAM" id="SSF48452">
    <property type="entry name" value="TPR-like"/>
    <property type="match status" value="1"/>
</dbReference>
<protein>
    <submittedName>
        <fullName evidence="1">Uncharacterized protein</fullName>
    </submittedName>
</protein>
<dbReference type="RefSeq" id="WP_113062741.1">
    <property type="nucleotide sequence ID" value="NZ_UATH01000001.1"/>
</dbReference>
<dbReference type="AlphaFoldDB" id="A0A2X1UNC2"/>
<name>A0A2X1UNC2_9BURK</name>
<dbReference type="SMART" id="SM00028">
    <property type="entry name" value="TPR"/>
    <property type="match status" value="2"/>
</dbReference>
<dbReference type="Proteomes" id="UP000250242">
    <property type="component" value="Unassembled WGS sequence"/>
</dbReference>
<evidence type="ECO:0000313" key="2">
    <source>
        <dbReference type="Proteomes" id="UP000250242"/>
    </source>
</evidence>
<accession>A0A2X1UNC2</accession>
<gene>
    <name evidence="1" type="ORF">NCTC11009_01836</name>
</gene>